<protein>
    <submittedName>
        <fullName evidence="1">Uncharacterized protein</fullName>
    </submittedName>
</protein>
<evidence type="ECO:0000313" key="2">
    <source>
        <dbReference type="Proteomes" id="UP001200741"/>
    </source>
</evidence>
<accession>A0ABS8XU77</accession>
<proteinExistence type="predicted"/>
<organism evidence="1 2">
    <name type="scientific">Pelomonas cellulosilytica</name>
    <dbReference type="NCBI Taxonomy" id="2906762"/>
    <lineage>
        <taxon>Bacteria</taxon>
        <taxon>Pseudomonadati</taxon>
        <taxon>Pseudomonadota</taxon>
        <taxon>Betaproteobacteria</taxon>
        <taxon>Burkholderiales</taxon>
        <taxon>Sphaerotilaceae</taxon>
        <taxon>Roseateles</taxon>
    </lineage>
</organism>
<dbReference type="RefSeq" id="WP_233373312.1">
    <property type="nucleotide sequence ID" value="NZ_JAJTWU010000007.1"/>
</dbReference>
<sequence>MIKKSKLSFGLTAFLDILGFGAQVATANTQGDLQALLKSIKRIRKAFEHKPRDAAEREIHAAYAKTVLAFSDSVIVNVPLASKMTEVSGTFDAFMSELHSMACAQASCIEHALFLRGGVDLDWWYRDGSTLVSKSLANAYAQEGTACVPVIAVTDRVYEFLAKHQERKAYSTDSDPLPRMIREYTGVVAGKSIHVRFLDYLSIFAREIDWTPTSSNRSFLLGLPEEARDQQMEAWRLENLRYWFAGHARTIEMAHGGTNVPSVQAKYQWLAEYHNAVALVFTQGDPSCICVL</sequence>
<dbReference type="Proteomes" id="UP001200741">
    <property type="component" value="Unassembled WGS sequence"/>
</dbReference>
<keyword evidence="2" id="KW-1185">Reference proteome</keyword>
<comment type="caution">
    <text evidence="1">The sequence shown here is derived from an EMBL/GenBank/DDBJ whole genome shotgun (WGS) entry which is preliminary data.</text>
</comment>
<name>A0ABS8XU77_9BURK</name>
<gene>
    <name evidence="1" type="ORF">LXT13_17895</name>
</gene>
<dbReference type="EMBL" id="JAJTWU010000007">
    <property type="protein sequence ID" value="MCE4556269.1"/>
    <property type="molecule type" value="Genomic_DNA"/>
</dbReference>
<evidence type="ECO:0000313" key="1">
    <source>
        <dbReference type="EMBL" id="MCE4556269.1"/>
    </source>
</evidence>
<reference evidence="1 2" key="1">
    <citation type="submission" date="2021-12" db="EMBL/GenBank/DDBJ databases">
        <title>Genome seq of P8.</title>
        <authorList>
            <person name="Seo T."/>
        </authorList>
    </citation>
    <scope>NUCLEOTIDE SEQUENCE [LARGE SCALE GENOMIC DNA]</scope>
    <source>
        <strain evidence="1 2">P8</strain>
    </source>
</reference>